<keyword evidence="2" id="KW-0472">Membrane</keyword>
<dbReference type="AlphaFoldDB" id="A0A084G4W0"/>
<evidence type="ECO:0000313" key="4">
    <source>
        <dbReference type="Proteomes" id="UP000028545"/>
    </source>
</evidence>
<accession>A0A084G4W0</accession>
<dbReference type="OrthoDB" id="2386090at2759"/>
<evidence type="ECO:0000256" key="2">
    <source>
        <dbReference type="SAM" id="Phobius"/>
    </source>
</evidence>
<name>A0A084G4W0_PSEDA</name>
<feature type="compositionally biased region" description="Polar residues" evidence="1">
    <location>
        <begin position="52"/>
        <end position="64"/>
    </location>
</feature>
<evidence type="ECO:0000313" key="3">
    <source>
        <dbReference type="EMBL" id="KEZ42372.1"/>
    </source>
</evidence>
<keyword evidence="4" id="KW-1185">Reference proteome</keyword>
<organism evidence="3 4">
    <name type="scientific">Pseudallescheria apiosperma</name>
    <name type="common">Scedosporium apiospermum</name>
    <dbReference type="NCBI Taxonomy" id="563466"/>
    <lineage>
        <taxon>Eukaryota</taxon>
        <taxon>Fungi</taxon>
        <taxon>Dikarya</taxon>
        <taxon>Ascomycota</taxon>
        <taxon>Pezizomycotina</taxon>
        <taxon>Sordariomycetes</taxon>
        <taxon>Hypocreomycetidae</taxon>
        <taxon>Microascales</taxon>
        <taxon>Microascaceae</taxon>
        <taxon>Scedosporium</taxon>
    </lineage>
</organism>
<proteinExistence type="predicted"/>
<dbReference type="Proteomes" id="UP000028545">
    <property type="component" value="Unassembled WGS sequence"/>
</dbReference>
<reference evidence="3 4" key="1">
    <citation type="journal article" date="2014" name="Genome Announc.">
        <title>Draft genome sequence of the pathogenic fungus Scedosporium apiospermum.</title>
        <authorList>
            <person name="Vandeputte P."/>
            <person name="Ghamrawi S."/>
            <person name="Rechenmann M."/>
            <person name="Iltis A."/>
            <person name="Giraud S."/>
            <person name="Fleury M."/>
            <person name="Thornton C."/>
            <person name="Delhaes L."/>
            <person name="Meyer W."/>
            <person name="Papon N."/>
            <person name="Bouchara J.P."/>
        </authorList>
    </citation>
    <scope>NUCLEOTIDE SEQUENCE [LARGE SCALE GENOMIC DNA]</scope>
    <source>
        <strain evidence="3 4">IHEM 14462</strain>
    </source>
</reference>
<keyword evidence="2" id="KW-1133">Transmembrane helix</keyword>
<dbReference type="OMA" id="PMLFVSY"/>
<feature type="transmembrane region" description="Helical" evidence="2">
    <location>
        <begin position="137"/>
        <end position="162"/>
    </location>
</feature>
<dbReference type="RefSeq" id="XP_016642171.1">
    <property type="nucleotide sequence ID" value="XM_016787856.1"/>
</dbReference>
<dbReference type="VEuPathDB" id="FungiDB:SAPIO_CDS5549"/>
<feature type="transmembrane region" description="Helical" evidence="2">
    <location>
        <begin position="100"/>
        <end position="125"/>
    </location>
</feature>
<comment type="caution">
    <text evidence="3">The sequence shown here is derived from an EMBL/GenBank/DDBJ whole genome shotgun (WGS) entry which is preliminary data.</text>
</comment>
<sequence>MSCSRVFLQRAPHSAIRPIPSLYRTPFRTANLNLTLTHKVVLLHAYSQTTGRPIKQTQSTTSAPRDQKPAAQSIYTRPEPNRKYVFPERVIIYHAGSGRVMYLAVLKLTTIFLAVLFCGILVPSYLADGKPTWQTAGLVLCGVIPLAFVAYTTAPFVSHIAIHLPPPARHSRPSLQRFVASLPAQTRLEFTTLSVIAKPRVSYFTLGDLAPARKRMGIVNFRRDTLRENLQRRWWMYRAVGGFNVQGSNRGVKEGWIWDAVRDKVNSGGAKV</sequence>
<feature type="region of interest" description="Disordered" evidence="1">
    <location>
        <begin position="52"/>
        <end position="74"/>
    </location>
</feature>
<dbReference type="GeneID" id="27724621"/>
<keyword evidence="2" id="KW-0812">Transmembrane</keyword>
<dbReference type="EMBL" id="JOWA01000099">
    <property type="protein sequence ID" value="KEZ42372.1"/>
    <property type="molecule type" value="Genomic_DNA"/>
</dbReference>
<evidence type="ECO:0000256" key="1">
    <source>
        <dbReference type="SAM" id="MobiDB-lite"/>
    </source>
</evidence>
<protein>
    <submittedName>
        <fullName evidence="3">Uncharacterized protein</fullName>
    </submittedName>
</protein>
<dbReference type="KEGG" id="sapo:SAPIO_CDS5549"/>
<gene>
    <name evidence="3" type="ORF">SAPIO_CDS5549</name>
</gene>
<dbReference type="HOGENOM" id="CLU_079418_0_0_1"/>